<accession>A0ABX2MUJ1</accession>
<evidence type="ECO:0000259" key="1">
    <source>
        <dbReference type="Pfam" id="PF09347"/>
    </source>
</evidence>
<feature type="domain" description="DUF1989" evidence="1">
    <location>
        <begin position="5"/>
        <end position="175"/>
    </location>
</feature>
<dbReference type="NCBIfam" id="TIGR03425">
    <property type="entry name" value="urea_degr_2"/>
    <property type="match status" value="1"/>
</dbReference>
<dbReference type="InterPro" id="IPR017792">
    <property type="entry name" value="UAAP1"/>
</dbReference>
<dbReference type="Pfam" id="PF09347">
    <property type="entry name" value="DUF1989"/>
    <property type="match status" value="1"/>
</dbReference>
<dbReference type="Proteomes" id="UP000577724">
    <property type="component" value="Unassembled WGS sequence"/>
</dbReference>
<gene>
    <name evidence="2" type="ORF">HP548_26655</name>
</gene>
<dbReference type="PANTHER" id="PTHR31527:SF0">
    <property type="entry name" value="RE64534P"/>
    <property type="match status" value="1"/>
</dbReference>
<dbReference type="RefSeq" id="WP_175383302.1">
    <property type="nucleotide sequence ID" value="NZ_CBCRYD010000007.1"/>
</dbReference>
<comment type="caution">
    <text evidence="2">The sequence shown here is derived from an EMBL/GenBank/DDBJ whole genome shotgun (WGS) entry which is preliminary data.</text>
</comment>
<dbReference type="PANTHER" id="PTHR31527">
    <property type="entry name" value="RE64534P"/>
    <property type="match status" value="1"/>
</dbReference>
<sequence>MTSIRIQAGGKWSGYISRGKNIRMTAAGDRANLTTLLFQASDPSERYNMPDSLKAQHTAYLTSGHVLMSDQGRVLASIIDDTTGWHDTLSGYTTRRSTDRKYGVTTYQQERNDWYRSGYENLVVEMYRHRLTPRDLCTPVNFFSKVVCELDGTMRYESQPTAGTSITLRTEMELLLVVSNTPNPLDPEGRYPDSVIELTFSDAEPVKEDDRCLVHCEENRRAFENTWQAQSLLKGAN</sequence>
<organism evidence="2 3">
    <name type="scientific">Paenibacillus taichungensis</name>
    <dbReference type="NCBI Taxonomy" id="484184"/>
    <lineage>
        <taxon>Bacteria</taxon>
        <taxon>Bacillati</taxon>
        <taxon>Bacillota</taxon>
        <taxon>Bacilli</taxon>
        <taxon>Bacillales</taxon>
        <taxon>Paenibacillaceae</taxon>
        <taxon>Paenibacillus</taxon>
    </lineage>
</organism>
<name>A0ABX2MUJ1_9BACL</name>
<dbReference type="InterPro" id="IPR018959">
    <property type="entry name" value="DUF1989"/>
</dbReference>
<reference evidence="2 3" key="1">
    <citation type="submission" date="2020-05" db="EMBL/GenBank/DDBJ databases">
        <title>Genome Sequencing of Type Strains.</title>
        <authorList>
            <person name="Lemaire J.F."/>
            <person name="Inderbitzin P."/>
            <person name="Gregorio O.A."/>
            <person name="Collins S.B."/>
            <person name="Wespe N."/>
            <person name="Knight-Connoni V."/>
        </authorList>
    </citation>
    <scope>NUCLEOTIDE SEQUENCE [LARGE SCALE GENOMIC DNA]</scope>
    <source>
        <strain evidence="2 3">DSM 19942</strain>
    </source>
</reference>
<evidence type="ECO:0000313" key="3">
    <source>
        <dbReference type="Proteomes" id="UP000577724"/>
    </source>
</evidence>
<dbReference type="GeneID" id="97134341"/>
<dbReference type="EMBL" id="JABMCC010000118">
    <property type="protein sequence ID" value="NUU57670.1"/>
    <property type="molecule type" value="Genomic_DNA"/>
</dbReference>
<evidence type="ECO:0000313" key="2">
    <source>
        <dbReference type="EMBL" id="NUU57670.1"/>
    </source>
</evidence>
<protein>
    <submittedName>
        <fullName evidence="2">DUF1989 domain-containing protein</fullName>
    </submittedName>
</protein>
<proteinExistence type="predicted"/>
<keyword evidence="3" id="KW-1185">Reference proteome</keyword>